<evidence type="ECO:0000313" key="4">
    <source>
        <dbReference type="EMBL" id="CAJ1942930.1"/>
    </source>
</evidence>
<dbReference type="Gene3D" id="1.10.510.10">
    <property type="entry name" value="Transferase(Phosphotransferase) domain 1"/>
    <property type="match status" value="1"/>
</dbReference>
<accession>A0AAD2CQN0</accession>
<feature type="region of interest" description="Disordered" evidence="1">
    <location>
        <begin position="1"/>
        <end position="33"/>
    </location>
</feature>
<dbReference type="Pfam" id="PF00069">
    <property type="entry name" value="Pkinase"/>
    <property type="match status" value="1"/>
</dbReference>
<feature type="transmembrane region" description="Helical" evidence="2">
    <location>
        <begin position="93"/>
        <end position="114"/>
    </location>
</feature>
<dbReference type="EMBL" id="CAKOGP040001112">
    <property type="protein sequence ID" value="CAJ1942930.1"/>
    <property type="molecule type" value="Genomic_DNA"/>
</dbReference>
<evidence type="ECO:0000256" key="1">
    <source>
        <dbReference type="SAM" id="MobiDB-lite"/>
    </source>
</evidence>
<dbReference type="InterPro" id="IPR051681">
    <property type="entry name" value="Ser/Thr_Kinases-Pseudokinases"/>
</dbReference>
<dbReference type="InterPro" id="IPR000719">
    <property type="entry name" value="Prot_kinase_dom"/>
</dbReference>
<dbReference type="AlphaFoldDB" id="A0AAD2CQN0"/>
<evidence type="ECO:0000313" key="5">
    <source>
        <dbReference type="Proteomes" id="UP001295423"/>
    </source>
</evidence>
<keyword evidence="2" id="KW-1133">Transmembrane helix</keyword>
<dbReference type="GO" id="GO:0004674">
    <property type="term" value="F:protein serine/threonine kinase activity"/>
    <property type="evidence" value="ECO:0007669"/>
    <property type="project" value="TreeGrafter"/>
</dbReference>
<protein>
    <recommendedName>
        <fullName evidence="3">Protein kinase domain-containing protein</fullName>
    </recommendedName>
</protein>
<organism evidence="4 5">
    <name type="scientific">Cylindrotheca closterium</name>
    <dbReference type="NCBI Taxonomy" id="2856"/>
    <lineage>
        <taxon>Eukaryota</taxon>
        <taxon>Sar</taxon>
        <taxon>Stramenopiles</taxon>
        <taxon>Ochrophyta</taxon>
        <taxon>Bacillariophyta</taxon>
        <taxon>Bacillariophyceae</taxon>
        <taxon>Bacillariophycidae</taxon>
        <taxon>Bacillariales</taxon>
        <taxon>Bacillariaceae</taxon>
        <taxon>Cylindrotheca</taxon>
    </lineage>
</organism>
<keyword evidence="5" id="KW-1185">Reference proteome</keyword>
<gene>
    <name evidence="4" type="ORF">CYCCA115_LOCUS8192</name>
</gene>
<feature type="domain" description="Protein kinase" evidence="3">
    <location>
        <begin position="264"/>
        <end position="548"/>
    </location>
</feature>
<proteinExistence type="predicted"/>
<dbReference type="PROSITE" id="PS50011">
    <property type="entry name" value="PROTEIN_KINASE_DOM"/>
    <property type="match status" value="1"/>
</dbReference>
<reference evidence="4" key="1">
    <citation type="submission" date="2023-08" db="EMBL/GenBank/DDBJ databases">
        <authorList>
            <person name="Audoor S."/>
            <person name="Bilcke G."/>
        </authorList>
    </citation>
    <scope>NUCLEOTIDE SEQUENCE</scope>
</reference>
<comment type="caution">
    <text evidence="4">The sequence shown here is derived from an EMBL/GenBank/DDBJ whole genome shotgun (WGS) entry which is preliminary data.</text>
</comment>
<dbReference type="SMART" id="SM00220">
    <property type="entry name" value="S_TKc"/>
    <property type="match status" value="1"/>
</dbReference>
<keyword evidence="2" id="KW-0812">Transmembrane</keyword>
<evidence type="ECO:0000256" key="2">
    <source>
        <dbReference type="SAM" id="Phobius"/>
    </source>
</evidence>
<dbReference type="InterPro" id="IPR011009">
    <property type="entry name" value="Kinase-like_dom_sf"/>
</dbReference>
<feature type="transmembrane region" description="Helical" evidence="2">
    <location>
        <begin position="52"/>
        <end position="72"/>
    </location>
</feature>
<name>A0AAD2CQN0_9STRA</name>
<evidence type="ECO:0000259" key="3">
    <source>
        <dbReference type="PROSITE" id="PS50011"/>
    </source>
</evidence>
<dbReference type="PANTHER" id="PTHR44329">
    <property type="entry name" value="SERINE/THREONINE-PROTEIN KINASE TNNI3K-RELATED"/>
    <property type="match status" value="1"/>
</dbReference>
<dbReference type="Proteomes" id="UP001295423">
    <property type="component" value="Unassembled WGS sequence"/>
</dbReference>
<sequence>MDIEGAASNGRRRRRARANDTPSGIQCSPVPNGDYFDDSDEEKDKTYDGACAMGQFFLNPCLCIFMSVRYLRRRCSHRKNQSSHQAISKEVEIWDVLYIIVGTILVYFCLLFFARRRRHGGSSIRPATDSDLGRMNIRIPNLDIGASKIDVGGWLFFRQFAMPSTPIDPTQPNRLFDFEGKFGDARKILSSDEKAAKKNWNEKILSKKSLRKYYEFSADLEDQENECRRPNWTHLYKPNCNSMHEIDILADFPSGRTRLKDFQDLDSFYISHGYFRDVWVVDSQDRGEKTILKVSRWRHDYGVDLLHEIMRDALIMERMSMSPRIVDMYGHCGSAVQVEAIPYEIEEVIVPGDGYAKAGDLRDELDVRPQNQYTATEKLEMALEMAESLADLHGFADGIIVHDDVQLCQWLRTKDGFLKLGDFNRAEVMNFNSTSGEYCKYQNGPGFGNYRSPEEFADMPLNEKIDIWSFGNNIYALLTGLWVFYENEDDEVVHKQLIDGKTSFIDPRYKRRSYPESQLVKLLEQCWQYNPDDRPSIFELIDQLRNAVSENIRLKGPGMDEAPPLDTD</sequence>
<dbReference type="GO" id="GO:0005524">
    <property type="term" value="F:ATP binding"/>
    <property type="evidence" value="ECO:0007669"/>
    <property type="project" value="InterPro"/>
</dbReference>
<dbReference type="SUPFAM" id="SSF56112">
    <property type="entry name" value="Protein kinase-like (PK-like)"/>
    <property type="match status" value="1"/>
</dbReference>
<dbReference type="PANTHER" id="PTHR44329:SF214">
    <property type="entry name" value="PROTEIN KINASE DOMAIN-CONTAINING PROTEIN"/>
    <property type="match status" value="1"/>
</dbReference>
<keyword evidence="2" id="KW-0472">Membrane</keyword>